<reference evidence="3" key="1">
    <citation type="submission" date="2018-07" db="EMBL/GenBank/DDBJ databases">
        <authorList>
            <person name="Wilson K.M."/>
            <person name="Ely B."/>
        </authorList>
    </citation>
    <scope>NUCLEOTIDE SEQUENCE</scope>
</reference>
<evidence type="ECO:0008006" key="5">
    <source>
        <dbReference type="Google" id="ProtNLM"/>
    </source>
</evidence>
<dbReference type="GO" id="GO:0008713">
    <property type="term" value="F:ADP-heptose-lipopolysaccharide heptosyltransferase activity"/>
    <property type="evidence" value="ECO:0007669"/>
    <property type="project" value="TreeGrafter"/>
</dbReference>
<gene>
    <name evidence="3" type="ORF">CcrSC_gp174</name>
</gene>
<proteinExistence type="predicted"/>
<reference evidence="3" key="2">
    <citation type="submission" date="2021-07" db="EMBL/GenBank/DDBJ databases">
        <title>Giant CbK-like Caulobacter bacteriophages have genetically divergent genomes.</title>
        <authorList>
            <person name="Wilson K."/>
            <person name="Ely B."/>
        </authorList>
    </citation>
    <scope>NUCLEOTIDE SEQUENCE</scope>
</reference>
<evidence type="ECO:0000313" key="3">
    <source>
        <dbReference type="EMBL" id="AXQ69756.1"/>
    </source>
</evidence>
<sequence>MGIGDKMMAIGDAWKLHQEDPLKRKVAIGDGQIVDPTDNDLLWGLDFVARAGQTNKDTPWVISHPGTRPYIDYRAMRRELIRQGRRPFKHKKLAAMLGRFIWNMDYRPTPAPIRLTTDEEMIVARWAKEPFVAIEPYIKAAAPVAKQWPIDYMTETVKRLRKEGVKVVQISAGGQPIIPGAVMAATRTYREALAVLKAASLYVGPEGGLHHGSAAMGTKAVVMFGGYISPLTTGYDFHVNLTGGVEEPCGRRDGVCPHCVEAMARITPDLVTDHALRLLRETVKA</sequence>
<protein>
    <recommendedName>
        <fullName evidence="5">Glycosyltransferase family 9 protein</fullName>
    </recommendedName>
</protein>
<dbReference type="Pfam" id="PF01075">
    <property type="entry name" value="Glyco_transf_9"/>
    <property type="match status" value="1"/>
</dbReference>
<dbReference type="SUPFAM" id="SSF53756">
    <property type="entry name" value="UDP-Glycosyltransferase/glycogen phosphorylase"/>
    <property type="match status" value="1"/>
</dbReference>
<dbReference type="Gene3D" id="3.40.50.2000">
    <property type="entry name" value="Glycogen Phosphorylase B"/>
    <property type="match status" value="1"/>
</dbReference>
<dbReference type="EMBL" id="MH588547">
    <property type="protein sequence ID" value="AXQ69756.1"/>
    <property type="molecule type" value="Genomic_DNA"/>
</dbReference>
<evidence type="ECO:0000256" key="2">
    <source>
        <dbReference type="ARBA" id="ARBA00022679"/>
    </source>
</evidence>
<name>A0A385EDJ5_9CAUD</name>
<keyword evidence="1" id="KW-0328">Glycosyltransferase</keyword>
<keyword evidence="2" id="KW-0808">Transferase</keyword>
<organism evidence="3 4">
    <name type="scientific">Caulobacter phage CcrSC</name>
    <dbReference type="NCBI Taxonomy" id="2283272"/>
    <lineage>
        <taxon>Viruses</taxon>
        <taxon>Duplodnaviria</taxon>
        <taxon>Heunggongvirae</taxon>
        <taxon>Uroviricota</taxon>
        <taxon>Caudoviricetes</taxon>
        <taxon>Jeanschmidtviridae</taxon>
        <taxon>Bertelyvirus</taxon>
        <taxon>Bertelyvirus SC</taxon>
    </lineage>
</organism>
<dbReference type="InterPro" id="IPR002201">
    <property type="entry name" value="Glyco_trans_9"/>
</dbReference>
<dbReference type="InterPro" id="IPR051199">
    <property type="entry name" value="LPS_LOS_Heptosyltrfase"/>
</dbReference>
<dbReference type="Proteomes" id="UP000259683">
    <property type="component" value="Segment"/>
</dbReference>
<dbReference type="PANTHER" id="PTHR30160">
    <property type="entry name" value="TETRAACYLDISACCHARIDE 4'-KINASE-RELATED"/>
    <property type="match status" value="1"/>
</dbReference>
<accession>A0A385EDJ5</accession>
<dbReference type="PANTHER" id="PTHR30160:SF1">
    <property type="entry name" value="LIPOPOLYSACCHARIDE 1,2-N-ACETYLGLUCOSAMINETRANSFERASE-RELATED"/>
    <property type="match status" value="1"/>
</dbReference>
<keyword evidence="4" id="KW-1185">Reference proteome</keyword>
<evidence type="ECO:0000313" key="4">
    <source>
        <dbReference type="Proteomes" id="UP000259683"/>
    </source>
</evidence>
<evidence type="ECO:0000256" key="1">
    <source>
        <dbReference type="ARBA" id="ARBA00022676"/>
    </source>
</evidence>